<evidence type="ECO:0000259" key="16">
    <source>
        <dbReference type="Pfam" id="PF02775"/>
    </source>
</evidence>
<evidence type="ECO:0000256" key="4">
    <source>
        <dbReference type="ARBA" id="ARBA00013145"/>
    </source>
</evidence>
<evidence type="ECO:0000256" key="14">
    <source>
        <dbReference type="RuleBase" id="RU003591"/>
    </source>
</evidence>
<evidence type="ECO:0000256" key="6">
    <source>
        <dbReference type="ARBA" id="ARBA00022630"/>
    </source>
</evidence>
<evidence type="ECO:0000256" key="8">
    <source>
        <dbReference type="ARBA" id="ARBA00022723"/>
    </source>
</evidence>
<feature type="domain" description="Thiamine pyrophosphate enzyme central" evidence="15">
    <location>
        <begin position="197"/>
        <end position="331"/>
    </location>
</feature>
<sequence length="556" mass="59759">MNQARPIVESITGAQALVECLQEHGVHTLFGYPGGAIMPIYDALYEAELNHVLCRHEQGAAIAAIGYARATNSVGVVMATSGPGATNLITGLADAMMDSIPLVAITGQVARSVMGTDAFQEIDVLGLSLACTKHSYLVEDPEDLPRIIEEAFALAQSGKPGPVLVDIPKDVQQAAISRQAKTKPAPKATQVDFAALNRAETLLCTAQKPIAYIGGGVGMSGAVEEMREYLLATGMPCVETLKGLGTGGLDYAFNLGMLGMHGSRGANMAVQESDLLVVIGARFDDRVTGKLDEFAPNARVIHVDIDAAEMGKRRHADVPLAMDAKEALKHLARVQTNPDWQAHCATYKAEHSFTAPRAPDHIHAPWLLSELSQKAGREARVCCDVGQHQMWVAQHMQFDHPTRHISSGGLGTMGFGLPCAIGAKLACPDTETILVTGDGSIMMNIQELATIKRMNLSVKILLLDNQRLGMVRQWQTLFFEGRHSEVDLSDNPDFLTIASAFGIQGERLSHPDQVDTALDRFLAAKGSYFLHVAIPSELGVWPLVPPGKGNHQMMEA</sequence>
<dbReference type="GO" id="GO:0005948">
    <property type="term" value="C:acetolactate synthase complex"/>
    <property type="evidence" value="ECO:0007669"/>
    <property type="project" value="TreeGrafter"/>
</dbReference>
<feature type="domain" description="Thiamine pyrophosphate enzyme TPP-binding" evidence="16">
    <location>
        <begin position="384"/>
        <end position="532"/>
    </location>
</feature>
<evidence type="ECO:0000256" key="12">
    <source>
        <dbReference type="ARBA" id="ARBA00023304"/>
    </source>
</evidence>
<dbReference type="GO" id="GO:0050660">
    <property type="term" value="F:flavin adenine dinucleotide binding"/>
    <property type="evidence" value="ECO:0007669"/>
    <property type="project" value="InterPro"/>
</dbReference>
<dbReference type="InterPro" id="IPR011766">
    <property type="entry name" value="TPP_enzyme_TPP-bd"/>
</dbReference>
<dbReference type="CDD" id="cd07035">
    <property type="entry name" value="TPP_PYR_POX_like"/>
    <property type="match status" value="1"/>
</dbReference>
<dbReference type="CDD" id="cd02015">
    <property type="entry name" value="TPP_AHAS"/>
    <property type="match status" value="1"/>
</dbReference>
<name>A0A3N1P8N5_9GAMM</name>
<dbReference type="NCBIfam" id="TIGR00118">
    <property type="entry name" value="acolac_lg"/>
    <property type="match status" value="1"/>
</dbReference>
<dbReference type="Pfam" id="PF00205">
    <property type="entry name" value="TPP_enzyme_M"/>
    <property type="match status" value="1"/>
</dbReference>
<dbReference type="Gene3D" id="3.40.50.1220">
    <property type="entry name" value="TPP-binding domain"/>
    <property type="match status" value="1"/>
</dbReference>
<dbReference type="EC" id="2.2.1.6" evidence="4 14"/>
<keyword evidence="11 14" id="KW-0786">Thiamine pyrophosphate</keyword>
<dbReference type="InterPro" id="IPR012001">
    <property type="entry name" value="Thiamin_PyroP_enz_TPP-bd_dom"/>
</dbReference>
<proteinExistence type="inferred from homology"/>
<dbReference type="PANTHER" id="PTHR18968:SF142">
    <property type="entry name" value="ACETOLACTATE SYNTHASE"/>
    <property type="match status" value="1"/>
</dbReference>
<dbReference type="InterPro" id="IPR012846">
    <property type="entry name" value="Acetolactate_synth_lsu"/>
</dbReference>
<comment type="similarity">
    <text evidence="3 14">Belongs to the TPP enzyme family.</text>
</comment>
<evidence type="ECO:0000256" key="5">
    <source>
        <dbReference type="ARBA" id="ARBA00022605"/>
    </source>
</evidence>
<dbReference type="UniPathway" id="UPA00047">
    <property type="reaction ID" value="UER00055"/>
</dbReference>
<organism evidence="18 19">
    <name type="scientific">Gallaecimonas pentaromativorans</name>
    <dbReference type="NCBI Taxonomy" id="584787"/>
    <lineage>
        <taxon>Bacteria</taxon>
        <taxon>Pseudomonadati</taxon>
        <taxon>Pseudomonadota</taxon>
        <taxon>Gammaproteobacteria</taxon>
        <taxon>Enterobacterales</taxon>
        <taxon>Gallaecimonadaceae</taxon>
        <taxon>Gallaecimonas</taxon>
    </lineage>
</organism>
<dbReference type="GO" id="GO:0000287">
    <property type="term" value="F:magnesium ion binding"/>
    <property type="evidence" value="ECO:0007669"/>
    <property type="project" value="UniProtKB-UniRule"/>
</dbReference>
<evidence type="ECO:0000256" key="2">
    <source>
        <dbReference type="ARBA" id="ARBA00005025"/>
    </source>
</evidence>
<evidence type="ECO:0000256" key="1">
    <source>
        <dbReference type="ARBA" id="ARBA00004974"/>
    </source>
</evidence>
<dbReference type="Pfam" id="PF02775">
    <property type="entry name" value="TPP_enzyme_C"/>
    <property type="match status" value="1"/>
</dbReference>
<keyword evidence="6" id="KW-0285">Flavoprotein</keyword>
<keyword evidence="5 14" id="KW-0028">Amino-acid biosynthesis</keyword>
<comment type="catalytic activity">
    <reaction evidence="13 14">
        <text>2 pyruvate + H(+) = (2S)-2-acetolactate + CO2</text>
        <dbReference type="Rhea" id="RHEA:25249"/>
        <dbReference type="ChEBI" id="CHEBI:15361"/>
        <dbReference type="ChEBI" id="CHEBI:15378"/>
        <dbReference type="ChEBI" id="CHEBI:16526"/>
        <dbReference type="ChEBI" id="CHEBI:58476"/>
        <dbReference type="EC" id="2.2.1.6"/>
    </reaction>
</comment>
<dbReference type="InterPro" id="IPR029035">
    <property type="entry name" value="DHS-like_NAD/FAD-binding_dom"/>
</dbReference>
<evidence type="ECO:0000256" key="13">
    <source>
        <dbReference type="ARBA" id="ARBA00048670"/>
    </source>
</evidence>
<comment type="pathway">
    <text evidence="2 14">Amino-acid biosynthesis; L-valine biosynthesis; L-valine from pyruvate: step 1/4.</text>
</comment>
<protein>
    <recommendedName>
        <fullName evidence="4 14">Acetolactate synthase</fullName>
        <ecNumber evidence="4 14">2.2.1.6</ecNumber>
    </recommendedName>
</protein>
<reference evidence="18 19" key="1">
    <citation type="submission" date="2018-11" db="EMBL/GenBank/DDBJ databases">
        <title>Genomic Encyclopedia of Type Strains, Phase IV (KMG-IV): sequencing the most valuable type-strain genomes for metagenomic binning, comparative biology and taxonomic classification.</title>
        <authorList>
            <person name="Goeker M."/>
        </authorList>
    </citation>
    <scope>NUCLEOTIDE SEQUENCE [LARGE SCALE GENOMIC DNA]</scope>
    <source>
        <strain evidence="18 19">DSM 21945</strain>
    </source>
</reference>
<evidence type="ECO:0000259" key="17">
    <source>
        <dbReference type="Pfam" id="PF02776"/>
    </source>
</evidence>
<comment type="caution">
    <text evidence="18">The sequence shown here is derived from an EMBL/GenBank/DDBJ whole genome shotgun (WGS) entry which is preliminary data.</text>
</comment>
<evidence type="ECO:0000313" key="18">
    <source>
        <dbReference type="EMBL" id="ROQ27712.1"/>
    </source>
</evidence>
<evidence type="ECO:0000256" key="9">
    <source>
        <dbReference type="ARBA" id="ARBA00022827"/>
    </source>
</evidence>
<dbReference type="GO" id="GO:0009099">
    <property type="term" value="P:L-valine biosynthetic process"/>
    <property type="evidence" value="ECO:0007669"/>
    <property type="project" value="UniProtKB-UniPathway"/>
</dbReference>
<evidence type="ECO:0000313" key="19">
    <source>
        <dbReference type="Proteomes" id="UP000268033"/>
    </source>
</evidence>
<dbReference type="GO" id="GO:0009097">
    <property type="term" value="P:isoleucine biosynthetic process"/>
    <property type="evidence" value="ECO:0007669"/>
    <property type="project" value="UniProtKB-UniPathway"/>
</dbReference>
<dbReference type="PROSITE" id="PS00187">
    <property type="entry name" value="TPP_ENZYMES"/>
    <property type="match status" value="1"/>
</dbReference>
<dbReference type="SUPFAM" id="SSF52467">
    <property type="entry name" value="DHS-like NAD/FAD-binding domain"/>
    <property type="match status" value="1"/>
</dbReference>
<dbReference type="Pfam" id="PF02776">
    <property type="entry name" value="TPP_enzyme_N"/>
    <property type="match status" value="1"/>
</dbReference>
<feature type="domain" description="Thiamine pyrophosphate enzyme N-terminal TPP-binding" evidence="17">
    <location>
        <begin position="12"/>
        <end position="125"/>
    </location>
</feature>
<comment type="cofactor">
    <cofactor evidence="14">
        <name>Mg(2+)</name>
        <dbReference type="ChEBI" id="CHEBI:18420"/>
    </cofactor>
    <text evidence="14">Binds 1 Mg(2+) ion per subunit.</text>
</comment>
<keyword evidence="12 14" id="KW-0100">Branched-chain amino acid biosynthesis</keyword>
<keyword evidence="7 14" id="KW-0808">Transferase</keyword>
<evidence type="ECO:0000256" key="10">
    <source>
        <dbReference type="ARBA" id="ARBA00022842"/>
    </source>
</evidence>
<accession>A0A3N1P8N5</accession>
<dbReference type="AlphaFoldDB" id="A0A3N1P8N5"/>
<dbReference type="FunFam" id="3.40.50.1220:FF:000008">
    <property type="entry name" value="Acetolactate synthase"/>
    <property type="match status" value="1"/>
</dbReference>
<dbReference type="InterPro" id="IPR029061">
    <property type="entry name" value="THDP-binding"/>
</dbReference>
<keyword evidence="19" id="KW-1185">Reference proteome</keyword>
<dbReference type="NCBIfam" id="NF006524">
    <property type="entry name" value="PRK08978.1"/>
    <property type="match status" value="1"/>
</dbReference>
<dbReference type="InterPro" id="IPR012000">
    <property type="entry name" value="Thiamin_PyroP_enz_cen_dom"/>
</dbReference>
<keyword evidence="9" id="KW-0274">FAD</keyword>
<gene>
    <name evidence="18" type="ORF">EDC28_104371</name>
</gene>
<comment type="pathway">
    <text evidence="1 14">Amino-acid biosynthesis; L-isoleucine biosynthesis; L-isoleucine from 2-oxobutanoate: step 1/4.</text>
</comment>
<dbReference type="STRING" id="584787.GCA_001247655_02127"/>
<dbReference type="InterPro" id="IPR039368">
    <property type="entry name" value="AHAS_TPP"/>
</dbReference>
<dbReference type="Gene3D" id="3.40.50.970">
    <property type="match status" value="2"/>
</dbReference>
<evidence type="ECO:0000256" key="11">
    <source>
        <dbReference type="ARBA" id="ARBA00023052"/>
    </source>
</evidence>
<dbReference type="UniPathway" id="UPA00049">
    <property type="reaction ID" value="UER00059"/>
</dbReference>
<dbReference type="PANTHER" id="PTHR18968">
    <property type="entry name" value="THIAMINE PYROPHOSPHATE ENZYMES"/>
    <property type="match status" value="1"/>
</dbReference>
<keyword evidence="10 14" id="KW-0460">Magnesium</keyword>
<dbReference type="EMBL" id="RJUL01000004">
    <property type="protein sequence ID" value="ROQ27712.1"/>
    <property type="molecule type" value="Genomic_DNA"/>
</dbReference>
<dbReference type="GO" id="GO:0030976">
    <property type="term" value="F:thiamine pyrophosphate binding"/>
    <property type="evidence" value="ECO:0007669"/>
    <property type="project" value="UniProtKB-UniRule"/>
</dbReference>
<dbReference type="SUPFAM" id="SSF52518">
    <property type="entry name" value="Thiamin diphosphate-binding fold (THDP-binding)"/>
    <property type="match status" value="2"/>
</dbReference>
<dbReference type="FunFam" id="3.40.50.970:FF:000007">
    <property type="entry name" value="Acetolactate synthase"/>
    <property type="match status" value="1"/>
</dbReference>
<evidence type="ECO:0000256" key="3">
    <source>
        <dbReference type="ARBA" id="ARBA00007812"/>
    </source>
</evidence>
<dbReference type="Proteomes" id="UP000268033">
    <property type="component" value="Unassembled WGS sequence"/>
</dbReference>
<dbReference type="InterPro" id="IPR000399">
    <property type="entry name" value="TPP-bd_CS"/>
</dbReference>
<dbReference type="FunFam" id="3.40.50.970:FF:000016">
    <property type="entry name" value="Acetolactate synthase"/>
    <property type="match status" value="1"/>
</dbReference>
<dbReference type="InterPro" id="IPR045229">
    <property type="entry name" value="TPP_enz"/>
</dbReference>
<keyword evidence="8 14" id="KW-0479">Metal-binding</keyword>
<comment type="cofactor">
    <cofactor evidence="14">
        <name>thiamine diphosphate</name>
        <dbReference type="ChEBI" id="CHEBI:58937"/>
    </cofactor>
    <text evidence="14">Binds 1 thiamine pyrophosphate per subunit.</text>
</comment>
<evidence type="ECO:0000256" key="7">
    <source>
        <dbReference type="ARBA" id="ARBA00022679"/>
    </source>
</evidence>
<dbReference type="GO" id="GO:0003984">
    <property type="term" value="F:acetolactate synthase activity"/>
    <property type="evidence" value="ECO:0007669"/>
    <property type="project" value="UniProtKB-EC"/>
</dbReference>
<evidence type="ECO:0000259" key="15">
    <source>
        <dbReference type="Pfam" id="PF00205"/>
    </source>
</evidence>